<evidence type="ECO:0000256" key="4">
    <source>
        <dbReference type="ARBA" id="ARBA00047684"/>
    </source>
</evidence>
<comment type="catalytic activity">
    <reaction evidence="4">
        <text>(S)-ureidoglycolate = urea + glyoxylate</text>
        <dbReference type="Rhea" id="RHEA:11304"/>
        <dbReference type="ChEBI" id="CHEBI:16199"/>
        <dbReference type="ChEBI" id="CHEBI:36655"/>
        <dbReference type="ChEBI" id="CHEBI:57296"/>
        <dbReference type="EC" id="4.3.2.3"/>
    </reaction>
</comment>
<dbReference type="GO" id="GO:0004848">
    <property type="term" value="F:ureidoglycolate hydrolase activity"/>
    <property type="evidence" value="ECO:0007669"/>
    <property type="project" value="InterPro"/>
</dbReference>
<evidence type="ECO:0000256" key="3">
    <source>
        <dbReference type="ARBA" id="ARBA00023239"/>
    </source>
</evidence>
<dbReference type="Proteomes" id="UP000708338">
    <property type="component" value="Unassembled WGS sequence"/>
</dbReference>
<proteinExistence type="predicted"/>
<evidence type="ECO:0000313" key="6">
    <source>
        <dbReference type="Proteomes" id="UP000708338"/>
    </source>
</evidence>
<dbReference type="InterPro" id="IPR011051">
    <property type="entry name" value="RmlC_Cupin_sf"/>
</dbReference>
<dbReference type="RefSeq" id="WP_117451134.1">
    <property type="nucleotide sequence ID" value="NZ_CABJDD010000006.1"/>
</dbReference>
<dbReference type="GO" id="GO:0000256">
    <property type="term" value="P:allantoin catabolic process"/>
    <property type="evidence" value="ECO:0007669"/>
    <property type="project" value="InterPro"/>
</dbReference>
<dbReference type="SUPFAM" id="SSF51182">
    <property type="entry name" value="RmlC-like cupins"/>
    <property type="match status" value="1"/>
</dbReference>
<dbReference type="Gene3D" id="2.60.120.480">
    <property type="entry name" value="Ureidoglycolate hydrolase"/>
    <property type="match status" value="1"/>
</dbReference>
<evidence type="ECO:0000256" key="1">
    <source>
        <dbReference type="ARBA" id="ARBA00011738"/>
    </source>
</evidence>
<dbReference type="AlphaFoldDB" id="A0AA41KAL0"/>
<dbReference type="InterPro" id="IPR024060">
    <property type="entry name" value="Ureidoglycolate_lyase_dom_sf"/>
</dbReference>
<name>A0AA41KAL0_9FIRM</name>
<dbReference type="GO" id="GO:0006144">
    <property type="term" value="P:purine nucleobase metabolic process"/>
    <property type="evidence" value="ECO:0007669"/>
    <property type="project" value="UniProtKB-KW"/>
</dbReference>
<dbReference type="Pfam" id="PF04115">
    <property type="entry name" value="Ureidogly_lyase"/>
    <property type="match status" value="1"/>
</dbReference>
<dbReference type="GO" id="GO:0050385">
    <property type="term" value="F:ureidoglycolate lyase activity"/>
    <property type="evidence" value="ECO:0007669"/>
    <property type="project" value="UniProtKB-EC"/>
</dbReference>
<comment type="caution">
    <text evidence="5">The sequence shown here is derived from an EMBL/GenBank/DDBJ whole genome shotgun (WGS) entry which is preliminary data.</text>
</comment>
<dbReference type="InterPro" id="IPR007247">
    <property type="entry name" value="Ureidogly_lyase"/>
</dbReference>
<accession>A0AA41KAL0</accession>
<evidence type="ECO:0008006" key="7">
    <source>
        <dbReference type="Google" id="ProtNLM"/>
    </source>
</evidence>
<evidence type="ECO:0000313" key="5">
    <source>
        <dbReference type="EMBL" id="MBT9813474.1"/>
    </source>
</evidence>
<comment type="subunit">
    <text evidence="1">Homodimer.</text>
</comment>
<keyword evidence="2" id="KW-0659">Purine metabolism</keyword>
<sequence length="157" mass="17369">MKIKAVPVSSTDFKPFGTYYKVMDGTPRTGTGGWKAWMTRDVCMDDVAHFGFTMVKGMPFTVDTMERHTKTMELIVCGDKPIVLAVADSDPCGQAKAEDIRAFIISPGEIVVMNRGIWHDACRCGEGDSCYYYFLSLETDEKAVFQPVEGGCVDITL</sequence>
<keyword evidence="3" id="KW-0456">Lyase</keyword>
<evidence type="ECO:0000256" key="2">
    <source>
        <dbReference type="ARBA" id="ARBA00022631"/>
    </source>
</evidence>
<dbReference type="EMBL" id="WQPS01000143">
    <property type="protein sequence ID" value="MBT9813474.1"/>
    <property type="molecule type" value="Genomic_DNA"/>
</dbReference>
<protein>
    <recommendedName>
        <fullName evidence="7">Ureidoglycolate hydrolase</fullName>
    </recommendedName>
</protein>
<reference evidence="5" key="1">
    <citation type="journal article" date="2021" name="Gut Microbes">
        <title>A synthetic consortium of 100 gut commensals modulates the composition and function in a colon model of the microbiome of elderly subjects.</title>
        <authorList>
            <person name="Perez M."/>
            <person name="Ntemiri A."/>
            <person name="Tan H."/>
            <person name="Harris H.M.B."/>
            <person name="Roager H.M."/>
            <person name="Ribiere C."/>
            <person name="O'Toole P.W."/>
        </authorList>
    </citation>
    <scope>NUCLEOTIDE SEQUENCE</scope>
    <source>
        <strain evidence="5">MCC335</strain>
    </source>
</reference>
<gene>
    <name evidence="5" type="ORF">GPL26_28295</name>
</gene>
<organism evidence="5 6">
    <name type="scientific">Enterocloster citroniae</name>
    <dbReference type="NCBI Taxonomy" id="358743"/>
    <lineage>
        <taxon>Bacteria</taxon>
        <taxon>Bacillati</taxon>
        <taxon>Bacillota</taxon>
        <taxon>Clostridia</taxon>
        <taxon>Lachnospirales</taxon>
        <taxon>Lachnospiraceae</taxon>
        <taxon>Enterocloster</taxon>
    </lineage>
</organism>